<dbReference type="InterPro" id="IPR008257">
    <property type="entry name" value="Pept_M19"/>
</dbReference>
<dbReference type="PROSITE" id="PS51318">
    <property type="entry name" value="TAT"/>
    <property type="match status" value="1"/>
</dbReference>
<dbReference type="EMBL" id="HG322949">
    <property type="protein sequence ID" value="CDG80788.1"/>
    <property type="molecule type" value="Genomic_DNA"/>
</dbReference>
<protein>
    <submittedName>
        <fullName evidence="1">Tat (Twin-arginine translocation) pathway signal sequence domain protein</fullName>
    </submittedName>
</protein>
<keyword evidence="2" id="KW-1185">Reference proteome</keyword>
<dbReference type="InterPro" id="IPR032466">
    <property type="entry name" value="Metal_Hydrolase"/>
</dbReference>
<dbReference type="HOGENOM" id="CLU_031404_2_0_4"/>
<dbReference type="Gene3D" id="3.20.20.140">
    <property type="entry name" value="Metal-dependent hydrolases"/>
    <property type="match status" value="1"/>
</dbReference>
<dbReference type="PATRIC" id="fig|1349767.4.peg.3504"/>
<dbReference type="eggNOG" id="COG2355">
    <property type="taxonomic scope" value="Bacteria"/>
</dbReference>
<reference evidence="1 2" key="1">
    <citation type="journal article" date="2015" name="Genome Announc.">
        <title>Genome Sequence of Mushroom Soft-Rot Pathogen Janthinobacterium agaricidamnosum.</title>
        <authorList>
            <person name="Graupner K."/>
            <person name="Lackner G."/>
            <person name="Hertweck C."/>
        </authorList>
    </citation>
    <scope>NUCLEOTIDE SEQUENCE [LARGE SCALE GENOMIC DNA]</scope>
    <source>
        <strain evidence="2">NBRC 102515 / DSM 9628</strain>
    </source>
</reference>
<dbReference type="InterPro" id="IPR006311">
    <property type="entry name" value="TAT_signal"/>
</dbReference>
<dbReference type="PROSITE" id="PS51365">
    <property type="entry name" value="RENAL_DIPEPTIDASE_2"/>
    <property type="match status" value="1"/>
</dbReference>
<dbReference type="Pfam" id="PF01244">
    <property type="entry name" value="Peptidase_M19"/>
    <property type="match status" value="1"/>
</dbReference>
<accession>W0V0C3</accession>
<dbReference type="GO" id="GO:0070573">
    <property type="term" value="F:metallodipeptidase activity"/>
    <property type="evidence" value="ECO:0007669"/>
    <property type="project" value="InterPro"/>
</dbReference>
<organism evidence="1 2">
    <name type="scientific">Janthinobacterium agaricidamnosum NBRC 102515 = DSM 9628</name>
    <dbReference type="NCBI Taxonomy" id="1349767"/>
    <lineage>
        <taxon>Bacteria</taxon>
        <taxon>Pseudomonadati</taxon>
        <taxon>Pseudomonadota</taxon>
        <taxon>Betaproteobacteria</taxon>
        <taxon>Burkholderiales</taxon>
        <taxon>Oxalobacteraceae</taxon>
        <taxon>Janthinobacterium</taxon>
    </lineage>
</organism>
<evidence type="ECO:0000313" key="1">
    <source>
        <dbReference type="EMBL" id="CDG80788.1"/>
    </source>
</evidence>
<gene>
    <name evidence="1" type="ORF">GJA_122</name>
</gene>
<sequence>MQAPNFRIANLDNLDCLAKHYTTYMNKSSTPQVPPAAAPRRAFLQGLAALGLVAAAPVASAGAAKPKAAPAGKRPLIIDVLGSISNPNLPDAEQEDRYTMGIDARAMADAKASGLSAFNMTIGYVFGKEDPYEQTVKEVAEWDAFLRRRQDSLIKVLSASDIQHAHDSGRIGVILGFQNAAMMGKNAARVDTFANLGVRVIQLTYNDRNQLGDGCLVPENQGLTPFGHEVVDALNRNRVIVDLSHSGEQICLDAARASKAPIMITHTGCRALVDLPRNKTDQELRLVADKGGFVGIYMMPFLAIGRQPTAADLIAHIEHAINVCGEDHVGIGTDGTLSKIDDIPGYLADLKKEVARRRSLGISAPGERDDIVPFLPDLGGQEKFLKLADLLARRGHTSARIEKILGRNFLRAAGRIWA</sequence>
<dbReference type="GO" id="GO:0006508">
    <property type="term" value="P:proteolysis"/>
    <property type="evidence" value="ECO:0007669"/>
    <property type="project" value="InterPro"/>
</dbReference>
<dbReference type="PANTHER" id="PTHR10443:SF12">
    <property type="entry name" value="DIPEPTIDASE"/>
    <property type="match status" value="1"/>
</dbReference>
<dbReference type="SUPFAM" id="SSF51556">
    <property type="entry name" value="Metallo-dependent hydrolases"/>
    <property type="match status" value="1"/>
</dbReference>
<proteinExistence type="predicted"/>
<evidence type="ECO:0000313" key="2">
    <source>
        <dbReference type="Proteomes" id="UP000027604"/>
    </source>
</evidence>
<dbReference type="KEGG" id="jag:GJA_122"/>
<dbReference type="AlphaFoldDB" id="W0V0C3"/>
<dbReference type="STRING" id="1349767.GJA_122"/>
<dbReference type="Proteomes" id="UP000027604">
    <property type="component" value="Chromosome I"/>
</dbReference>
<dbReference type="PANTHER" id="PTHR10443">
    <property type="entry name" value="MICROSOMAL DIPEPTIDASE"/>
    <property type="match status" value="1"/>
</dbReference>
<name>W0V0C3_9BURK</name>